<dbReference type="EMBL" id="CP121194">
    <property type="protein sequence ID" value="XBH10567.1"/>
    <property type="molecule type" value="Genomic_DNA"/>
</dbReference>
<dbReference type="PANTHER" id="PTHR30069">
    <property type="entry name" value="TONB-DEPENDENT OUTER MEMBRANE RECEPTOR"/>
    <property type="match status" value="1"/>
</dbReference>
<protein>
    <submittedName>
        <fullName evidence="15">TonB-dependent receptor</fullName>
    </submittedName>
</protein>
<accession>A0AAU7DB21</accession>
<comment type="similarity">
    <text evidence="10 11">Belongs to the TonB-dependent receptor family.</text>
</comment>
<dbReference type="InterPro" id="IPR037066">
    <property type="entry name" value="Plug_dom_sf"/>
</dbReference>
<dbReference type="InterPro" id="IPR000531">
    <property type="entry name" value="Beta-barrel_TonB"/>
</dbReference>
<evidence type="ECO:0000256" key="5">
    <source>
        <dbReference type="ARBA" id="ARBA00022729"/>
    </source>
</evidence>
<evidence type="ECO:0000256" key="1">
    <source>
        <dbReference type="ARBA" id="ARBA00004571"/>
    </source>
</evidence>
<evidence type="ECO:0000313" key="16">
    <source>
        <dbReference type="EMBL" id="XBH13996.1"/>
    </source>
</evidence>
<keyword evidence="2 10" id="KW-0813">Transport</keyword>
<keyword evidence="8 15" id="KW-0675">Receptor</keyword>
<evidence type="ECO:0000259" key="13">
    <source>
        <dbReference type="Pfam" id="PF00593"/>
    </source>
</evidence>
<organism evidence="15">
    <name type="scientific">Edaphobacter paludis</name>
    <dbReference type="NCBI Taxonomy" id="3035702"/>
    <lineage>
        <taxon>Bacteria</taxon>
        <taxon>Pseudomonadati</taxon>
        <taxon>Acidobacteriota</taxon>
        <taxon>Terriglobia</taxon>
        <taxon>Terriglobales</taxon>
        <taxon>Acidobacteriaceae</taxon>
        <taxon>Edaphobacter</taxon>
    </lineage>
</organism>
<reference evidence="15" key="1">
    <citation type="submission" date="2023-03" db="EMBL/GenBank/DDBJ databases">
        <title>Edaphobacter sp.</title>
        <authorList>
            <person name="Huber K.J."/>
            <person name="Papendorf J."/>
            <person name="Pilke C."/>
            <person name="Bunk B."/>
            <person name="Sproeer C."/>
            <person name="Pester M."/>
        </authorList>
    </citation>
    <scope>NUCLEOTIDE SEQUENCE</scope>
    <source>
        <strain evidence="15">DSM 109919</strain>
        <strain evidence="16">DSM 109920</strain>
    </source>
</reference>
<feature type="domain" description="TonB-dependent receptor plug" evidence="14">
    <location>
        <begin position="127"/>
        <end position="222"/>
    </location>
</feature>
<dbReference type="Pfam" id="PF07715">
    <property type="entry name" value="Plug"/>
    <property type="match status" value="1"/>
</dbReference>
<dbReference type="Pfam" id="PF13620">
    <property type="entry name" value="CarboxypepD_reg"/>
    <property type="match status" value="1"/>
</dbReference>
<feature type="domain" description="TonB-dependent receptor-like beta-barrel" evidence="13">
    <location>
        <begin position="330"/>
        <end position="724"/>
    </location>
</feature>
<keyword evidence="5 12" id="KW-0732">Signal</keyword>
<evidence type="ECO:0000256" key="11">
    <source>
        <dbReference type="RuleBase" id="RU003357"/>
    </source>
</evidence>
<evidence type="ECO:0000256" key="2">
    <source>
        <dbReference type="ARBA" id="ARBA00022448"/>
    </source>
</evidence>
<evidence type="ECO:0000313" key="15">
    <source>
        <dbReference type="EMBL" id="XBH10567.1"/>
    </source>
</evidence>
<keyword evidence="4 10" id="KW-0812">Transmembrane</keyword>
<keyword evidence="7 10" id="KW-0472">Membrane</keyword>
<keyword evidence="6 11" id="KW-0798">TonB box</keyword>
<evidence type="ECO:0000256" key="3">
    <source>
        <dbReference type="ARBA" id="ARBA00022452"/>
    </source>
</evidence>
<dbReference type="RefSeq" id="WP_348268073.1">
    <property type="nucleotide sequence ID" value="NZ_CP121194.1"/>
</dbReference>
<dbReference type="PANTHER" id="PTHR30069:SF29">
    <property type="entry name" value="HEMOGLOBIN AND HEMOGLOBIN-HAPTOGLOBIN-BINDING PROTEIN 1-RELATED"/>
    <property type="match status" value="1"/>
</dbReference>
<dbReference type="GO" id="GO:0015344">
    <property type="term" value="F:siderophore uptake transmembrane transporter activity"/>
    <property type="evidence" value="ECO:0007669"/>
    <property type="project" value="TreeGrafter"/>
</dbReference>
<evidence type="ECO:0000256" key="9">
    <source>
        <dbReference type="ARBA" id="ARBA00023237"/>
    </source>
</evidence>
<dbReference type="InterPro" id="IPR008969">
    <property type="entry name" value="CarboxyPept-like_regulatory"/>
</dbReference>
<dbReference type="GO" id="GO:0009279">
    <property type="term" value="C:cell outer membrane"/>
    <property type="evidence" value="ECO:0007669"/>
    <property type="project" value="UniProtKB-SubCell"/>
</dbReference>
<dbReference type="SUPFAM" id="SSF49464">
    <property type="entry name" value="Carboxypeptidase regulatory domain-like"/>
    <property type="match status" value="1"/>
</dbReference>
<evidence type="ECO:0000256" key="6">
    <source>
        <dbReference type="ARBA" id="ARBA00023077"/>
    </source>
</evidence>
<dbReference type="KEGG" id="epl:P4G45_02235"/>
<evidence type="ECO:0000256" key="4">
    <source>
        <dbReference type="ARBA" id="ARBA00022692"/>
    </source>
</evidence>
<dbReference type="AlphaFoldDB" id="A0AAU7CY38"/>
<dbReference type="SUPFAM" id="SSF56935">
    <property type="entry name" value="Porins"/>
    <property type="match status" value="1"/>
</dbReference>
<dbReference type="InterPro" id="IPR039426">
    <property type="entry name" value="TonB-dep_rcpt-like"/>
</dbReference>
<name>A0AAU7CY38_9BACT</name>
<dbReference type="Pfam" id="PF00593">
    <property type="entry name" value="TonB_dep_Rec_b-barrel"/>
    <property type="match status" value="1"/>
</dbReference>
<dbReference type="EMBL" id="CP121195">
    <property type="protein sequence ID" value="XBH13996.1"/>
    <property type="molecule type" value="Genomic_DNA"/>
</dbReference>
<proteinExistence type="inferred from homology"/>
<gene>
    <name evidence="15" type="ORF">P4G45_02235</name>
    <name evidence="16" type="ORF">P8936_02200</name>
</gene>
<keyword evidence="9 10" id="KW-0998">Cell outer membrane</keyword>
<dbReference type="InterPro" id="IPR012910">
    <property type="entry name" value="Plug_dom"/>
</dbReference>
<dbReference type="InterPro" id="IPR036942">
    <property type="entry name" value="Beta-barrel_TonB_sf"/>
</dbReference>
<dbReference type="GO" id="GO:0044718">
    <property type="term" value="P:siderophore transmembrane transport"/>
    <property type="evidence" value="ECO:0007669"/>
    <property type="project" value="TreeGrafter"/>
</dbReference>
<dbReference type="Gene3D" id="2.170.130.10">
    <property type="entry name" value="TonB-dependent receptor, plug domain"/>
    <property type="match status" value="1"/>
</dbReference>
<keyword evidence="3 10" id="KW-1134">Transmembrane beta strand</keyword>
<evidence type="ECO:0000256" key="10">
    <source>
        <dbReference type="PROSITE-ProRule" id="PRU01360"/>
    </source>
</evidence>
<dbReference type="Gene3D" id="2.60.40.1120">
    <property type="entry name" value="Carboxypeptidase-like, regulatory domain"/>
    <property type="match status" value="1"/>
</dbReference>
<evidence type="ECO:0000256" key="8">
    <source>
        <dbReference type="ARBA" id="ARBA00023170"/>
    </source>
</evidence>
<evidence type="ECO:0000256" key="7">
    <source>
        <dbReference type="ARBA" id="ARBA00023136"/>
    </source>
</evidence>
<dbReference type="PROSITE" id="PS52016">
    <property type="entry name" value="TONB_DEPENDENT_REC_3"/>
    <property type="match status" value="1"/>
</dbReference>
<feature type="chain" id="PRO_5043288659" evidence="12">
    <location>
        <begin position="22"/>
        <end position="759"/>
    </location>
</feature>
<comment type="subcellular location">
    <subcellularLocation>
        <location evidence="1 10">Cell outer membrane</location>
        <topology evidence="1 10">Multi-pass membrane protein</topology>
    </subcellularLocation>
</comment>
<dbReference type="Gene3D" id="2.40.170.20">
    <property type="entry name" value="TonB-dependent receptor, beta-barrel domain"/>
    <property type="match status" value="1"/>
</dbReference>
<evidence type="ECO:0000256" key="12">
    <source>
        <dbReference type="SAM" id="SignalP"/>
    </source>
</evidence>
<accession>A0AAU7CY38</accession>
<evidence type="ECO:0000259" key="14">
    <source>
        <dbReference type="Pfam" id="PF07715"/>
    </source>
</evidence>
<sequence>MRRFIACLIFLGLLCSPAAHATIFGQVHGVVHDPQHRPIAGVHIQLHAANSAFTKTTLSGQDGSFSIPAVPLGDYVVTASQTGFASVRQTLALASDTSPILHFELQLGAVQQAVTVTTDTNTVNINTVTPTALISRQDIALTPGADRTNSMAMITDYVPGAYMTHDMLHMRGGHQVSWLIDGVQIPNTNIASNLGAQIDPKDIDYIEVQRGSYTSDVGDRTYGVFNVVPRTGFERNREAELVLSAGNFFQTNDQINFGDHTEKFAYYASLNGNRSDYGLAPPVSQVLHDASNGYGGFASFIYNRTPKDQFRLVTQLRQDYFQIPYDPDPNSFENQQYDSSGLRDGQHETDGTAAFSWLRTFNPSTVLQVSPFFHYNKADYESNPNDVPVATTVNRSSTYGGGQASITTQIARNTLQAGFYSFGQHDNYLFGAIFNDGSGSPKFSTPDSASGGVIEEYVSDNYKATSWLTLIAGLRQTHFQGQFAENETDPRFGVAVRIPKLNWVFRGFYGRFYQPPPLLTAKGPIVQFAQANNTDFVSLHGERDEEHQFGVQIPFRGWLLDADTFKTRINNFLDHSNLGDSSIYFPVTVDGALVRAWELSLRSPRLWHLGQAHLAYSNQIAEQRGNITGGLICTPIGDPSCDAGFDYSPVDHDQRNTLNVGFNATLPLRTTVSTNVYYGSGFHNGNPDPTTPYPNAYLPQHTTFDLSIGHSFGENLTASVTAVNVANRRVLLDNSLTFGGFHYNDPRETFAEIRYRFKF</sequence>
<feature type="signal peptide" evidence="12">
    <location>
        <begin position="1"/>
        <end position="21"/>
    </location>
</feature>